<proteinExistence type="predicted"/>
<name>A0A813B8P6_9DINO</name>
<organism evidence="2 3">
    <name type="scientific">Symbiodinium necroappetens</name>
    <dbReference type="NCBI Taxonomy" id="1628268"/>
    <lineage>
        <taxon>Eukaryota</taxon>
        <taxon>Sar</taxon>
        <taxon>Alveolata</taxon>
        <taxon>Dinophyceae</taxon>
        <taxon>Suessiales</taxon>
        <taxon>Symbiodiniaceae</taxon>
        <taxon>Symbiodinium</taxon>
    </lineage>
</organism>
<reference evidence="2" key="1">
    <citation type="submission" date="2021-02" db="EMBL/GenBank/DDBJ databases">
        <authorList>
            <person name="Dougan E. K."/>
            <person name="Rhodes N."/>
            <person name="Thang M."/>
            <person name="Chan C."/>
        </authorList>
    </citation>
    <scope>NUCLEOTIDE SEQUENCE</scope>
</reference>
<protein>
    <submittedName>
        <fullName evidence="2">AgaA33 protein</fullName>
    </submittedName>
</protein>
<evidence type="ECO:0000256" key="1">
    <source>
        <dbReference type="SAM" id="MobiDB-lite"/>
    </source>
</evidence>
<accession>A0A813B8P6</accession>
<comment type="caution">
    <text evidence="2">The sequence shown here is derived from an EMBL/GenBank/DDBJ whole genome shotgun (WGS) entry which is preliminary data.</text>
</comment>
<dbReference type="AlphaFoldDB" id="A0A813B8P6"/>
<gene>
    <name evidence="2" type="primary">agaA33</name>
    <name evidence="2" type="ORF">SNEC2469_LOCUS29982</name>
</gene>
<feature type="region of interest" description="Disordered" evidence="1">
    <location>
        <begin position="152"/>
        <end position="172"/>
    </location>
</feature>
<sequence>MASGNQSSRRLSAYSGVAGLEPNSSSATNFTDPGFLCQQASQFRVDVLQLLLLGPSRLPGATCVSGQTCVIDLVDSFLLMDTCAVSASSLGGQADRSASLASWGPSALVGAGGIYRLCWCRNDAMLQKGLANLQLDLHQSDVSSHSRGLCQRLKLPPRSDSPAVFSQDAAEQ</sequence>
<keyword evidence="3" id="KW-1185">Reference proteome</keyword>
<evidence type="ECO:0000313" key="2">
    <source>
        <dbReference type="EMBL" id="CAE7895778.1"/>
    </source>
</evidence>
<dbReference type="Proteomes" id="UP000601435">
    <property type="component" value="Unassembled WGS sequence"/>
</dbReference>
<evidence type="ECO:0000313" key="3">
    <source>
        <dbReference type="Proteomes" id="UP000601435"/>
    </source>
</evidence>
<dbReference type="EMBL" id="CAJNJA010068753">
    <property type="protein sequence ID" value="CAE7895778.1"/>
    <property type="molecule type" value="Genomic_DNA"/>
</dbReference>